<dbReference type="RefSeq" id="WP_353543443.1">
    <property type="nucleotide sequence ID" value="NZ_BAABRN010000051.1"/>
</dbReference>
<keyword evidence="2" id="KW-1185">Reference proteome</keyword>
<dbReference type="Proteomes" id="UP001458946">
    <property type="component" value="Unassembled WGS sequence"/>
</dbReference>
<organism evidence="1 2">
    <name type="scientific">Deinococcus xinjiangensis</name>
    <dbReference type="NCBI Taxonomy" id="457454"/>
    <lineage>
        <taxon>Bacteria</taxon>
        <taxon>Thermotogati</taxon>
        <taxon>Deinococcota</taxon>
        <taxon>Deinococci</taxon>
        <taxon>Deinococcales</taxon>
        <taxon>Deinococcaceae</taxon>
        <taxon>Deinococcus</taxon>
    </lineage>
</organism>
<dbReference type="EMBL" id="BAABRN010000051">
    <property type="protein sequence ID" value="GAA5503471.1"/>
    <property type="molecule type" value="Genomic_DNA"/>
</dbReference>
<gene>
    <name evidence="1" type="ORF">Dxin01_03229</name>
</gene>
<protein>
    <recommendedName>
        <fullName evidence="3">PRC-barrel domain-containing protein</fullName>
    </recommendedName>
</protein>
<evidence type="ECO:0000313" key="1">
    <source>
        <dbReference type="EMBL" id="GAA5503471.1"/>
    </source>
</evidence>
<evidence type="ECO:0008006" key="3">
    <source>
        <dbReference type="Google" id="ProtNLM"/>
    </source>
</evidence>
<proteinExistence type="predicted"/>
<accession>A0ABP9VFG0</accession>
<sequence>MTLQSQVKVFAAGVASFGGTGLRRLGVNIGGQVRELLLHEDSGGVTPYLLAGAGTFGAARPSLPLVAEWGEPLGQITELHSDEESGQIQAYGLILRGQTEGVVVQAADTYWWNGELFCRRRQAYHLRDLLRGKKMRVRAQAA</sequence>
<reference evidence="1 2" key="1">
    <citation type="submission" date="2024-02" db="EMBL/GenBank/DDBJ databases">
        <title>Deinococcus xinjiangensis NBRC 107630.</title>
        <authorList>
            <person name="Ichikawa N."/>
            <person name="Katano-Makiyama Y."/>
            <person name="Hidaka K."/>
        </authorList>
    </citation>
    <scope>NUCLEOTIDE SEQUENCE [LARGE SCALE GENOMIC DNA]</scope>
    <source>
        <strain evidence="1 2">NBRC 107630</strain>
    </source>
</reference>
<comment type="caution">
    <text evidence="1">The sequence shown here is derived from an EMBL/GenBank/DDBJ whole genome shotgun (WGS) entry which is preliminary data.</text>
</comment>
<evidence type="ECO:0000313" key="2">
    <source>
        <dbReference type="Proteomes" id="UP001458946"/>
    </source>
</evidence>
<name>A0ABP9VFG0_9DEIO</name>